<reference evidence="3" key="1">
    <citation type="journal article" date="2017" name="BMC Genomics">
        <title>Gapless genome assembly of Colletotrichum higginsianum reveals chromosome structure and association of transposable elements with secondary metabolite gene clusters.</title>
        <authorList>
            <person name="Dallery J.-F."/>
            <person name="Lapalu N."/>
            <person name="Zampounis A."/>
            <person name="Pigne S."/>
            <person name="Luyten I."/>
            <person name="Amselem J."/>
            <person name="Wittenberg A.H.J."/>
            <person name="Zhou S."/>
            <person name="de Queiroz M.V."/>
            <person name="Robin G.P."/>
            <person name="Auger A."/>
            <person name="Hainaut M."/>
            <person name="Henrissat B."/>
            <person name="Kim K.-T."/>
            <person name="Lee Y.-H."/>
            <person name="Lespinet O."/>
            <person name="Schwartz D.C."/>
            <person name="Thon M.R."/>
            <person name="O'Connell R.J."/>
        </authorList>
    </citation>
    <scope>NUCLEOTIDE SEQUENCE [LARGE SCALE GENOMIC DNA]</scope>
    <source>
        <strain evidence="3">IMI 349063</strain>
    </source>
</reference>
<dbReference type="RefSeq" id="XP_018162173.1">
    <property type="nucleotide sequence ID" value="XM_018297357.1"/>
</dbReference>
<dbReference type="AlphaFoldDB" id="A0A1B7YNL9"/>
<dbReference type="OrthoDB" id="4793569at2759"/>
<dbReference type="EMBL" id="LTAN01000002">
    <property type="protein sequence ID" value="OBR13656.1"/>
    <property type="molecule type" value="Genomic_DNA"/>
</dbReference>
<organism evidence="2 3">
    <name type="scientific">Colletotrichum higginsianum (strain IMI 349063)</name>
    <name type="common">Crucifer anthracnose fungus</name>
    <dbReference type="NCBI Taxonomy" id="759273"/>
    <lineage>
        <taxon>Eukaryota</taxon>
        <taxon>Fungi</taxon>
        <taxon>Dikarya</taxon>
        <taxon>Ascomycota</taxon>
        <taxon>Pezizomycotina</taxon>
        <taxon>Sordariomycetes</taxon>
        <taxon>Hypocreomycetidae</taxon>
        <taxon>Glomerellales</taxon>
        <taxon>Glomerellaceae</taxon>
        <taxon>Colletotrichum</taxon>
        <taxon>Colletotrichum destructivum species complex</taxon>
    </lineage>
</organism>
<name>A0A1B7YNL9_COLHI</name>
<proteinExistence type="predicted"/>
<dbReference type="GeneID" id="28861464"/>
<sequence length="201" mass="21783">MVEIDSDAGQSNGRVDMSSHDLSMARRDNSPPTPLWLFEVFLHVDDRYGRIAAGSPRSGIGILGLRLLEHYINLIPTMRHGVAVPMFDHSAGNPRYLGWRQKVATWPLSKQEAMSNRVFVVQLEAPIEGCSEPLEVPRPPDDSSPGASKKSGCALGEKGRKGPSCMLATGRSRSRHPFAAACIEPGAAGMANLCGRHQLIT</sequence>
<evidence type="ECO:0000313" key="2">
    <source>
        <dbReference type="EMBL" id="OBR13656.1"/>
    </source>
</evidence>
<protein>
    <submittedName>
        <fullName evidence="2">Uncharacterized protein</fullName>
    </submittedName>
</protein>
<gene>
    <name evidence="2" type="ORF">CH63R_02382</name>
</gene>
<comment type="caution">
    <text evidence="2">The sequence shown here is derived from an EMBL/GenBank/DDBJ whole genome shotgun (WGS) entry which is preliminary data.</text>
</comment>
<dbReference type="VEuPathDB" id="FungiDB:CH63R_02382"/>
<evidence type="ECO:0000256" key="1">
    <source>
        <dbReference type="SAM" id="MobiDB-lite"/>
    </source>
</evidence>
<feature type="region of interest" description="Disordered" evidence="1">
    <location>
        <begin position="131"/>
        <end position="170"/>
    </location>
</feature>
<evidence type="ECO:0000313" key="3">
    <source>
        <dbReference type="Proteomes" id="UP000092177"/>
    </source>
</evidence>
<dbReference type="Proteomes" id="UP000092177">
    <property type="component" value="Chromosome 2"/>
</dbReference>
<accession>A0A1B7YNL9</accession>
<keyword evidence="3" id="KW-1185">Reference proteome</keyword>
<dbReference type="KEGG" id="chig:CH63R_02382"/>